<feature type="compositionally biased region" description="Low complexity" evidence="3">
    <location>
        <begin position="49"/>
        <end position="63"/>
    </location>
</feature>
<keyword evidence="4" id="KW-0732">Signal</keyword>
<name>A0A126PW03_ALTMA</name>
<dbReference type="Pfam" id="PF25973">
    <property type="entry name" value="BSH_CzcB"/>
    <property type="match status" value="1"/>
</dbReference>
<feature type="compositionally biased region" description="Polar residues" evidence="3">
    <location>
        <begin position="83"/>
        <end position="106"/>
    </location>
</feature>
<feature type="signal peptide" evidence="4">
    <location>
        <begin position="1"/>
        <end position="19"/>
    </location>
</feature>
<dbReference type="NCBIfam" id="TIGR01730">
    <property type="entry name" value="RND_mfp"/>
    <property type="match status" value="1"/>
</dbReference>
<dbReference type="RefSeq" id="WP_061094156.1">
    <property type="nucleotide sequence ID" value="NZ_CP014323.1"/>
</dbReference>
<gene>
    <name evidence="6" type="ORF">AVL55_02670</name>
</gene>
<dbReference type="SUPFAM" id="SSF111369">
    <property type="entry name" value="HlyD-like secretion proteins"/>
    <property type="match status" value="1"/>
</dbReference>
<protein>
    <submittedName>
        <fullName evidence="6">Efflux transporter periplasmic adaptor subunit</fullName>
    </submittedName>
</protein>
<dbReference type="OrthoDB" id="9781888at2"/>
<dbReference type="InterPro" id="IPR006143">
    <property type="entry name" value="RND_pump_MFP"/>
</dbReference>
<feature type="compositionally biased region" description="Polar residues" evidence="3">
    <location>
        <begin position="37"/>
        <end position="47"/>
    </location>
</feature>
<sequence>MRNKRIIVTLLAAASIALAIMYTMMNMGAQHPGAKPQTESKPTSPAISANAEQPQNAAQAKKPAGGERPAALPTVDSGVNRLNKASDTSSVNTTNRSPKGEQSGNAQLAQVGVIEVTADSYRAKVKGYGQVVPQDSLSLVAQVSGQVTDISPSFKTGALVANNTVLARIDDTNYQQALASANATYQAAVVSLEEERLQGIQAKDEWTRSGLDGEPLSALVLREPQLKAAQATLDEAEQSVNSAKRDLAFTSLRAPFNALVVSRDIALGSYVQAGSAVATLYSADIAEVAIGLSPSQWAQLPSGDETQLSGDASLNWPVTLTDTTTGNTWVANIVRAEWHQSDTTRQRNAIAVIEKPLAYSTPLLFGSFVQADIEGRALDNVWKLPASAISQKQEVWLVMPSTGQLAKFTPSVLFESEGYAYITPPKTSEVTGNIVSNVASKIPGNASGNSMSEQGGEIRQALVVARPLNSYLVNTKVLPVVEGQTGGQADDK</sequence>
<evidence type="ECO:0000256" key="4">
    <source>
        <dbReference type="SAM" id="SignalP"/>
    </source>
</evidence>
<feature type="region of interest" description="Disordered" evidence="3">
    <location>
        <begin position="30"/>
        <end position="106"/>
    </location>
</feature>
<organism evidence="6">
    <name type="scientific">Alteromonas macleodii</name>
    <name type="common">Pseudoalteromonas macleodii</name>
    <dbReference type="NCBI Taxonomy" id="28108"/>
    <lineage>
        <taxon>Bacteria</taxon>
        <taxon>Pseudomonadati</taxon>
        <taxon>Pseudomonadota</taxon>
        <taxon>Gammaproteobacteria</taxon>
        <taxon>Alteromonadales</taxon>
        <taxon>Alteromonadaceae</taxon>
        <taxon>Alteromonas/Salinimonas group</taxon>
        <taxon>Alteromonas</taxon>
    </lineage>
</organism>
<dbReference type="PANTHER" id="PTHR30469:SF12">
    <property type="entry name" value="MULTIDRUG RESISTANCE PROTEIN MDTA"/>
    <property type="match status" value="1"/>
</dbReference>
<evidence type="ECO:0000259" key="5">
    <source>
        <dbReference type="Pfam" id="PF25973"/>
    </source>
</evidence>
<dbReference type="Gene3D" id="2.40.50.100">
    <property type="match status" value="1"/>
</dbReference>
<feature type="coiled-coil region" evidence="2">
    <location>
        <begin position="226"/>
        <end position="253"/>
    </location>
</feature>
<accession>A0A126PW03</accession>
<evidence type="ECO:0000256" key="2">
    <source>
        <dbReference type="SAM" id="Coils"/>
    </source>
</evidence>
<dbReference type="Gene3D" id="2.40.30.170">
    <property type="match status" value="1"/>
</dbReference>
<dbReference type="GO" id="GO:1990281">
    <property type="term" value="C:efflux pump complex"/>
    <property type="evidence" value="ECO:0007669"/>
    <property type="project" value="TreeGrafter"/>
</dbReference>
<keyword evidence="2" id="KW-0175">Coiled coil</keyword>
<feature type="domain" description="CzcB-like barrel-sandwich hybrid" evidence="5">
    <location>
        <begin position="138"/>
        <end position="279"/>
    </location>
</feature>
<dbReference type="PANTHER" id="PTHR30469">
    <property type="entry name" value="MULTIDRUG RESISTANCE PROTEIN MDTA"/>
    <property type="match status" value="1"/>
</dbReference>
<comment type="similarity">
    <text evidence="1">Belongs to the membrane fusion protein (MFP) (TC 8.A.1) family.</text>
</comment>
<dbReference type="Proteomes" id="UP000063991">
    <property type="component" value="Chromosome"/>
</dbReference>
<evidence type="ECO:0000256" key="1">
    <source>
        <dbReference type="ARBA" id="ARBA00009477"/>
    </source>
</evidence>
<reference evidence="6" key="1">
    <citation type="submission" date="2015-12" db="EMBL/GenBank/DDBJ databases">
        <authorList>
            <person name="Shamseldin A."/>
            <person name="Moawad H."/>
            <person name="Abd El-Rahim W.M."/>
            <person name="Sadowsky M.J."/>
        </authorList>
    </citation>
    <scope>NUCLEOTIDE SEQUENCE [LARGE SCALE GENOMIC DNA]</scope>
    <source>
        <strain evidence="6">D7</strain>
    </source>
</reference>
<dbReference type="GO" id="GO:0015562">
    <property type="term" value="F:efflux transmembrane transporter activity"/>
    <property type="evidence" value="ECO:0007669"/>
    <property type="project" value="TreeGrafter"/>
</dbReference>
<dbReference type="InterPro" id="IPR058647">
    <property type="entry name" value="BSH_CzcB-like"/>
</dbReference>
<dbReference type="EMBL" id="CP014323">
    <property type="protein sequence ID" value="AMJ97162.1"/>
    <property type="molecule type" value="Genomic_DNA"/>
</dbReference>
<evidence type="ECO:0000313" key="6">
    <source>
        <dbReference type="EMBL" id="AMJ97162.1"/>
    </source>
</evidence>
<evidence type="ECO:0000256" key="3">
    <source>
        <dbReference type="SAM" id="MobiDB-lite"/>
    </source>
</evidence>
<feature type="chain" id="PRO_5007272357" evidence="4">
    <location>
        <begin position="20"/>
        <end position="492"/>
    </location>
</feature>
<proteinExistence type="inferred from homology"/>
<dbReference type="AlphaFoldDB" id="A0A126PW03"/>
<dbReference type="Gene3D" id="1.10.287.470">
    <property type="entry name" value="Helix hairpin bin"/>
    <property type="match status" value="1"/>
</dbReference>